<organism evidence="2 3">
    <name type="scientific">Jannaschia aquimarina</name>
    <dbReference type="NCBI Taxonomy" id="935700"/>
    <lineage>
        <taxon>Bacteria</taxon>
        <taxon>Pseudomonadati</taxon>
        <taxon>Pseudomonadota</taxon>
        <taxon>Alphaproteobacteria</taxon>
        <taxon>Rhodobacterales</taxon>
        <taxon>Roseobacteraceae</taxon>
        <taxon>Jannaschia</taxon>
    </lineage>
</organism>
<evidence type="ECO:0000313" key="3">
    <source>
        <dbReference type="Proteomes" id="UP000032232"/>
    </source>
</evidence>
<protein>
    <submittedName>
        <fullName evidence="2">Uncharacterized protein</fullName>
    </submittedName>
</protein>
<dbReference type="Proteomes" id="UP000032232">
    <property type="component" value="Unassembled WGS sequence"/>
</dbReference>
<keyword evidence="1" id="KW-0812">Transmembrane</keyword>
<dbReference type="RefSeq" id="WP_161793881.1">
    <property type="nucleotide sequence ID" value="NZ_FZPF01000003.1"/>
</dbReference>
<feature type="transmembrane region" description="Helical" evidence="1">
    <location>
        <begin position="19"/>
        <end position="41"/>
    </location>
</feature>
<comment type="caution">
    <text evidence="2">The sequence shown here is derived from an EMBL/GenBank/DDBJ whole genome shotgun (WGS) entry which is preliminary data.</text>
</comment>
<dbReference type="AlphaFoldDB" id="A0A0D1EE59"/>
<accession>A0A0D1EE59</accession>
<dbReference type="EMBL" id="JYFE01000056">
    <property type="protein sequence ID" value="KIT15196.1"/>
    <property type="molecule type" value="Genomic_DNA"/>
</dbReference>
<dbReference type="PATRIC" id="fig|935700.4.peg.3200"/>
<sequence>MSAPETNIEKQERRHAGPLIGITACLVFAAIILVAYFGFIVTDDAVVEDGPVVTAPAD</sequence>
<keyword evidence="3" id="KW-1185">Reference proteome</keyword>
<evidence type="ECO:0000256" key="1">
    <source>
        <dbReference type="SAM" id="Phobius"/>
    </source>
</evidence>
<name>A0A0D1EE59_9RHOB</name>
<gene>
    <name evidence="2" type="ORF">jaqu_30990</name>
</gene>
<reference evidence="2 3" key="1">
    <citation type="submission" date="2015-02" db="EMBL/GenBank/DDBJ databases">
        <title>Genome Sequence of Jannaschia aquimarina DSM28248, a member of the Roseobacter clade.</title>
        <authorList>
            <person name="Voget S."/>
            <person name="Daniel R."/>
        </authorList>
    </citation>
    <scope>NUCLEOTIDE SEQUENCE [LARGE SCALE GENOMIC DNA]</scope>
    <source>
        <strain evidence="2 3">GSW-M26</strain>
    </source>
</reference>
<keyword evidence="1" id="KW-0472">Membrane</keyword>
<evidence type="ECO:0000313" key="2">
    <source>
        <dbReference type="EMBL" id="KIT15196.1"/>
    </source>
</evidence>
<proteinExistence type="predicted"/>
<keyword evidence="1" id="KW-1133">Transmembrane helix</keyword>